<dbReference type="Proteomes" id="UP000437736">
    <property type="component" value="Unassembled WGS sequence"/>
</dbReference>
<dbReference type="PANTHER" id="PTHR11739">
    <property type="entry name" value="CITRATE SYNTHASE"/>
    <property type="match status" value="1"/>
</dbReference>
<dbReference type="InterPro" id="IPR002020">
    <property type="entry name" value="Citrate_synthase"/>
</dbReference>
<comment type="caution">
    <text evidence="3">The sequence shown here is derived from an EMBL/GenBank/DDBJ whole genome shotgun (WGS) entry which is preliminary data.</text>
</comment>
<dbReference type="InterPro" id="IPR036969">
    <property type="entry name" value="Citrate_synthase_sf"/>
</dbReference>
<dbReference type="EMBL" id="WJHE01000743">
    <property type="protein sequence ID" value="MST33843.1"/>
    <property type="molecule type" value="Genomic_DNA"/>
</dbReference>
<accession>A0ABW9QVY3</accession>
<keyword evidence="2" id="KW-0808">Transferase</keyword>
<evidence type="ECO:0000313" key="4">
    <source>
        <dbReference type="Proteomes" id="UP000437736"/>
    </source>
</evidence>
<feature type="non-terminal residue" evidence="3">
    <location>
        <position position="1"/>
    </location>
</feature>
<comment type="similarity">
    <text evidence="1">Belongs to the citrate synthase family.</text>
</comment>
<keyword evidence="4" id="KW-1185">Reference proteome</keyword>
<dbReference type="SUPFAM" id="SSF48256">
    <property type="entry name" value="Citrate synthase"/>
    <property type="match status" value="1"/>
</dbReference>
<evidence type="ECO:0000256" key="1">
    <source>
        <dbReference type="ARBA" id="ARBA00010566"/>
    </source>
</evidence>
<evidence type="ECO:0000256" key="2">
    <source>
        <dbReference type="ARBA" id="ARBA00022679"/>
    </source>
</evidence>
<organism evidence="3 4">
    <name type="scientific">Acidiferrimicrobium australe</name>
    <dbReference type="NCBI Taxonomy" id="2664430"/>
    <lineage>
        <taxon>Bacteria</taxon>
        <taxon>Bacillati</taxon>
        <taxon>Actinomycetota</taxon>
        <taxon>Acidimicrobiia</taxon>
        <taxon>Acidimicrobiales</taxon>
        <taxon>Acidimicrobiaceae</taxon>
        <taxon>Acidiferrimicrobium</taxon>
    </lineage>
</organism>
<name>A0ABW9QVY3_9ACTN</name>
<protein>
    <recommendedName>
        <fullName evidence="5">Citrate synthase (unknown stereospecificity)</fullName>
    </recommendedName>
</protein>
<evidence type="ECO:0000313" key="3">
    <source>
        <dbReference type="EMBL" id="MST33843.1"/>
    </source>
</evidence>
<dbReference type="Pfam" id="PF00285">
    <property type="entry name" value="Citrate_synt"/>
    <property type="match status" value="1"/>
</dbReference>
<dbReference type="PANTHER" id="PTHR11739:SF4">
    <property type="entry name" value="CITRATE SYNTHASE, PEROXISOMAL"/>
    <property type="match status" value="1"/>
</dbReference>
<dbReference type="InterPro" id="IPR016142">
    <property type="entry name" value="Citrate_synth-like_lrg_a-sub"/>
</dbReference>
<dbReference type="Gene3D" id="1.10.580.10">
    <property type="entry name" value="Citrate Synthase, domain 1"/>
    <property type="match status" value="1"/>
</dbReference>
<evidence type="ECO:0008006" key="5">
    <source>
        <dbReference type="Google" id="ProtNLM"/>
    </source>
</evidence>
<dbReference type="PRINTS" id="PR00143">
    <property type="entry name" value="CITRTSNTHASE"/>
</dbReference>
<reference evidence="3 4" key="1">
    <citation type="submission" date="2019-11" db="EMBL/GenBank/DDBJ databases">
        <title>Acidiferrimicrobium australis gen. nov., sp. nov., an acidophilic and obligately heterotrophic, member of the Actinobacteria that catalyses dissimilatory oxido- reduction of iron isolated from metal-rich acidic water in Chile.</title>
        <authorList>
            <person name="Gonzalez D."/>
            <person name="Huber K."/>
            <person name="Hedrich S."/>
            <person name="Rojas-Villalobos C."/>
            <person name="Quatrini R."/>
            <person name="Dinamarca M.A."/>
            <person name="Schwarz A."/>
            <person name="Canales C."/>
            <person name="Nancucheo I."/>
        </authorList>
    </citation>
    <scope>NUCLEOTIDE SEQUENCE [LARGE SCALE GENOMIC DNA]</scope>
    <source>
        <strain evidence="3 4">USS-CCA1</strain>
    </source>
</reference>
<gene>
    <name evidence="3" type="ORF">GHK86_14090</name>
</gene>
<proteinExistence type="inferred from homology"/>
<sequence length="190" mass="19446">VLDAALVLMADHEVAASTLAVRAAASFGADPYAAVLTGMAAASGPRHAASSLHVRPVLARAAAQGPAVALGEVLGRGAPLHGFGQPLYPGGDPRATELLGRLRALPIDLTAVDGLLQLAASRRMPPPNCDFALAALAQATSMVPGASEAVFVLARTAGWVAHALEEYEQRTPFRLRAAYVGPRETGDGPT</sequence>